<keyword evidence="2" id="KW-0413">Isomerase</keyword>
<dbReference type="Gene3D" id="3.40.50.1240">
    <property type="entry name" value="Phosphoglycerate mutase-like"/>
    <property type="match status" value="1"/>
</dbReference>
<dbReference type="AlphaFoldDB" id="A0A6C0B9M0"/>
<dbReference type="GO" id="GO:0016791">
    <property type="term" value="F:phosphatase activity"/>
    <property type="evidence" value="ECO:0007669"/>
    <property type="project" value="TreeGrafter"/>
</dbReference>
<dbReference type="GO" id="GO:0005737">
    <property type="term" value="C:cytoplasm"/>
    <property type="evidence" value="ECO:0007669"/>
    <property type="project" value="TreeGrafter"/>
</dbReference>
<dbReference type="PANTHER" id="PTHR48100">
    <property type="entry name" value="BROAD-SPECIFICITY PHOSPHATASE YOR283W-RELATED"/>
    <property type="match status" value="1"/>
</dbReference>
<proteinExistence type="predicted"/>
<sequence>MKTRKNKGGAFFSDNKNKTCDTNKKDWRKNWENFRDKQNNRPYALYDSSYLYPGSMNWRGAVPTQGNLLNEQGKPRDCPESPIKSCEDNKYDWQNYWSTDPAYSGFIPTHLYPSDKKLTPIPNGLKTPDGKPCIKSEFTQYVNSRAYDKANKEYRNQPEQLKQQIEEQWKKVDLTRDTTPKEMPSLKHKQSIVPISKDDALDKYQYKLEERIKKQERHESREKKKELHKIIVIKQQLTNPTNEKTFIKIILAFLKKLNQQSMRGKFLFNYIITELNEDMAYRQIILDEERVTEEQRGKLIIPKFYPENAFIAKLTNKLTLESIERILRKSDYTKVIEYLLQSSDKPYIGVLNLHDIEYTLGTQEFKRLLQPLQASLFEPYIKQYGQQLQRYKKQQTRKRGNFVPGISDIDEQPDETEYEEIVSIIVSHNTRIQCLLDGIQQNESEDKVRFMNCAILKLEMNQEKVKLSMVYQGELSDKESGKIDKDKPYYVQEVSSKPGYIQYPTFVKEYDTVKNIMKLPDISKKYTFYIIRHGQAEHNVKNSLGVSSTLGLKLDTSITQLGRQQAENAGKYLYQYLTEDNDPFPPLKMPTHFFVSDLVRTHQTLDSILNQLGIFKSVPDNLVTGTIHSWSTPIVLPCANELPIKGNLGNCDKATSDAPSREKMARENDTKCILQPDKSLSTDCSKELDWSTLYFPFYQYLSQRVQEDTSSNIKTNNSCQDTNMISMALFYLMHENVESMSQDDKINLINAYIVANNGLHKIFSEPGFGGRRTRKLKLKLNINKK</sequence>
<dbReference type="InterPro" id="IPR050275">
    <property type="entry name" value="PGM_Phosphatase"/>
</dbReference>
<organism evidence="3">
    <name type="scientific">viral metagenome</name>
    <dbReference type="NCBI Taxonomy" id="1070528"/>
    <lineage>
        <taxon>unclassified sequences</taxon>
        <taxon>metagenomes</taxon>
        <taxon>organismal metagenomes</taxon>
    </lineage>
</organism>
<reference evidence="3" key="1">
    <citation type="journal article" date="2020" name="Nature">
        <title>Giant virus diversity and host interactions through global metagenomics.</title>
        <authorList>
            <person name="Schulz F."/>
            <person name="Roux S."/>
            <person name="Paez-Espino D."/>
            <person name="Jungbluth S."/>
            <person name="Walsh D.A."/>
            <person name="Denef V.J."/>
            <person name="McMahon K.D."/>
            <person name="Konstantinidis K.T."/>
            <person name="Eloe-Fadrosh E.A."/>
            <person name="Kyrpides N.C."/>
            <person name="Woyke T."/>
        </authorList>
    </citation>
    <scope>NUCLEOTIDE SEQUENCE</scope>
    <source>
        <strain evidence="3">GVMAG-M-3300010158-55</strain>
    </source>
</reference>
<evidence type="ECO:0000313" key="3">
    <source>
        <dbReference type="EMBL" id="QHS88411.1"/>
    </source>
</evidence>
<name>A0A6C0B9M0_9ZZZZ</name>
<keyword evidence="1" id="KW-0324">Glycolysis</keyword>
<protein>
    <submittedName>
        <fullName evidence="3">Uncharacterized protein</fullName>
    </submittedName>
</protein>
<accession>A0A6C0B9M0</accession>
<dbReference type="SUPFAM" id="SSF53254">
    <property type="entry name" value="Phosphoglycerate mutase-like"/>
    <property type="match status" value="1"/>
</dbReference>
<evidence type="ECO:0000256" key="1">
    <source>
        <dbReference type="ARBA" id="ARBA00023152"/>
    </source>
</evidence>
<dbReference type="Pfam" id="PF00300">
    <property type="entry name" value="His_Phos_1"/>
    <property type="match status" value="1"/>
</dbReference>
<dbReference type="PROSITE" id="PS00175">
    <property type="entry name" value="PG_MUTASE"/>
    <property type="match status" value="1"/>
</dbReference>
<dbReference type="InterPro" id="IPR001345">
    <property type="entry name" value="PG/BPGM_mutase_AS"/>
</dbReference>
<evidence type="ECO:0000256" key="2">
    <source>
        <dbReference type="ARBA" id="ARBA00023235"/>
    </source>
</evidence>
<dbReference type="CDD" id="cd07040">
    <property type="entry name" value="HP"/>
    <property type="match status" value="1"/>
</dbReference>
<dbReference type="EMBL" id="MN739096">
    <property type="protein sequence ID" value="QHS88411.1"/>
    <property type="molecule type" value="Genomic_DNA"/>
</dbReference>
<dbReference type="InterPro" id="IPR029033">
    <property type="entry name" value="His_PPase_superfam"/>
</dbReference>
<dbReference type="SMART" id="SM00855">
    <property type="entry name" value="PGAM"/>
    <property type="match status" value="1"/>
</dbReference>
<dbReference type="PANTHER" id="PTHR48100:SF1">
    <property type="entry name" value="HISTIDINE PHOSPHATASE FAMILY PROTEIN-RELATED"/>
    <property type="match status" value="1"/>
</dbReference>
<dbReference type="InterPro" id="IPR013078">
    <property type="entry name" value="His_Pase_superF_clade-1"/>
</dbReference>